<dbReference type="RefSeq" id="WP_062975362.1">
    <property type="nucleotide sequence ID" value="NZ_JAAXOS010000004.1"/>
</dbReference>
<proteinExistence type="predicted"/>
<keyword evidence="3" id="KW-1185">Reference proteome</keyword>
<dbReference type="AlphaFoldDB" id="A0A7X6L259"/>
<comment type="caution">
    <text evidence="2">The sequence shown here is derived from an EMBL/GenBank/DDBJ whole genome shotgun (WGS) entry which is preliminary data.</text>
</comment>
<reference evidence="2 3" key="1">
    <citation type="submission" date="2020-04" db="EMBL/GenBank/DDBJ databases">
        <title>MicrobeNet Type strains.</title>
        <authorList>
            <person name="Nicholson A.C."/>
        </authorList>
    </citation>
    <scope>NUCLEOTIDE SEQUENCE [LARGE SCALE GENOMIC DNA]</scope>
    <source>
        <strain evidence="2 3">DSM 44956</strain>
    </source>
</reference>
<gene>
    <name evidence="2" type="ORF">HGB38_09570</name>
</gene>
<feature type="transmembrane region" description="Helical" evidence="1">
    <location>
        <begin position="12"/>
        <end position="30"/>
    </location>
</feature>
<evidence type="ECO:0000313" key="2">
    <source>
        <dbReference type="EMBL" id="NKY26466.1"/>
    </source>
</evidence>
<name>A0A7X6L259_9NOCA</name>
<dbReference type="EMBL" id="JAAXOS010000004">
    <property type="protein sequence ID" value="NKY26466.1"/>
    <property type="molecule type" value="Genomic_DNA"/>
</dbReference>
<keyword evidence="1" id="KW-0812">Transmembrane</keyword>
<dbReference type="Proteomes" id="UP000540698">
    <property type="component" value="Unassembled WGS sequence"/>
</dbReference>
<protein>
    <submittedName>
        <fullName evidence="2">Uncharacterized protein</fullName>
    </submittedName>
</protein>
<feature type="transmembrane region" description="Helical" evidence="1">
    <location>
        <begin position="36"/>
        <end position="55"/>
    </location>
</feature>
<evidence type="ECO:0000256" key="1">
    <source>
        <dbReference type="SAM" id="Phobius"/>
    </source>
</evidence>
<accession>A0A7X6L259</accession>
<organism evidence="2 3">
    <name type="scientific">Nocardia gamkensis</name>
    <dbReference type="NCBI Taxonomy" id="352869"/>
    <lineage>
        <taxon>Bacteria</taxon>
        <taxon>Bacillati</taxon>
        <taxon>Actinomycetota</taxon>
        <taxon>Actinomycetes</taxon>
        <taxon>Mycobacteriales</taxon>
        <taxon>Nocardiaceae</taxon>
        <taxon>Nocardia</taxon>
    </lineage>
</organism>
<sequence>MNKVVTILHSEPVRALLYPLLAALIGYGVTKGVLSSDLSGFVLAIVAAALGLPAVESARHRVSPAPPDSGEPA</sequence>
<keyword evidence="1" id="KW-0472">Membrane</keyword>
<evidence type="ECO:0000313" key="3">
    <source>
        <dbReference type="Proteomes" id="UP000540698"/>
    </source>
</evidence>
<keyword evidence="1" id="KW-1133">Transmembrane helix</keyword>